<comment type="similarity">
    <text evidence="1">Belongs to the IUNH family.</text>
</comment>
<keyword evidence="5" id="KW-1185">Reference proteome</keyword>
<reference evidence="3 5" key="1">
    <citation type="submission" date="2021-11" db="EMBL/GenBank/DDBJ databases">
        <authorList>
            <person name="Islam A."/>
            <person name="Islam S."/>
            <person name="Flora M.S."/>
            <person name="Rahman M."/>
            <person name="Ziaur R.M."/>
            <person name="Epstein J.H."/>
            <person name="Hassan M."/>
            <person name="Klassen M."/>
            <person name="Woodard K."/>
            <person name="Webb A."/>
            <person name="Webby R.J."/>
            <person name="El Zowalaty M.E."/>
        </authorList>
    </citation>
    <scope>NUCLEOTIDE SEQUENCE</scope>
    <source>
        <strain evidence="4">Pbs1</strain>
        <strain evidence="3">Pbs3</strain>
    </source>
</reference>
<dbReference type="Proteomes" id="UP001160483">
    <property type="component" value="Unassembled WGS sequence"/>
</dbReference>
<protein>
    <recommendedName>
        <fullName evidence="2">Inosine/uridine-preferring nucleoside hydrolase domain-containing protein</fullName>
    </recommendedName>
</protein>
<dbReference type="SUPFAM" id="SSF53590">
    <property type="entry name" value="Nucleoside hydrolase"/>
    <property type="match status" value="1"/>
</dbReference>
<dbReference type="EMBL" id="CAKLCB010000236">
    <property type="protein sequence ID" value="CAH0517438.1"/>
    <property type="molecule type" value="Genomic_DNA"/>
</dbReference>
<dbReference type="PANTHER" id="PTHR46190">
    <property type="entry name" value="SI:CH211-201H21.5-RELATED"/>
    <property type="match status" value="1"/>
</dbReference>
<dbReference type="Proteomes" id="UP001158986">
    <property type="component" value="Unassembled WGS sequence"/>
</dbReference>
<dbReference type="Gene3D" id="3.90.245.10">
    <property type="entry name" value="Ribonucleoside hydrolase-like"/>
    <property type="match status" value="1"/>
</dbReference>
<comment type="caution">
    <text evidence="3">The sequence shown here is derived from an EMBL/GenBank/DDBJ whole genome shotgun (WGS) entry which is preliminary data.</text>
</comment>
<organism evidence="3 6">
    <name type="scientific">Peronospora belbahrii</name>
    <dbReference type="NCBI Taxonomy" id="622444"/>
    <lineage>
        <taxon>Eukaryota</taxon>
        <taxon>Sar</taxon>
        <taxon>Stramenopiles</taxon>
        <taxon>Oomycota</taxon>
        <taxon>Peronosporomycetes</taxon>
        <taxon>Peronosporales</taxon>
        <taxon>Peronosporaceae</taxon>
        <taxon>Peronospora</taxon>
    </lineage>
</organism>
<dbReference type="InterPro" id="IPR036452">
    <property type="entry name" value="Ribo_hydro-like"/>
</dbReference>
<evidence type="ECO:0000256" key="1">
    <source>
        <dbReference type="ARBA" id="ARBA00009176"/>
    </source>
</evidence>
<evidence type="ECO:0000313" key="5">
    <source>
        <dbReference type="Proteomes" id="UP001158986"/>
    </source>
</evidence>
<dbReference type="AlphaFoldDB" id="A0AAU9L887"/>
<dbReference type="InterPro" id="IPR001910">
    <property type="entry name" value="Inosine/uridine_hydrolase_dom"/>
</dbReference>
<dbReference type="GO" id="GO:0016799">
    <property type="term" value="F:hydrolase activity, hydrolyzing N-glycosyl compounds"/>
    <property type="evidence" value="ECO:0007669"/>
    <property type="project" value="InterPro"/>
</dbReference>
<dbReference type="EMBL" id="CAKKTJ010000295">
    <property type="protein sequence ID" value="CAH0479132.1"/>
    <property type="molecule type" value="Genomic_DNA"/>
</dbReference>
<dbReference type="PANTHER" id="PTHR46190:SF1">
    <property type="entry name" value="SI:CH211-201H21.5"/>
    <property type="match status" value="1"/>
</dbReference>
<dbReference type="InterPro" id="IPR052775">
    <property type="entry name" value="IUN_hydrolase"/>
</dbReference>
<gene>
    <name evidence="4" type="ORF">PBS001_LOCUS4051</name>
    <name evidence="3" type="ORF">PBS003_LOCUS5794</name>
</gene>
<feature type="domain" description="Inosine/uridine-preferring nucleoside hydrolase" evidence="2">
    <location>
        <begin position="3"/>
        <end position="70"/>
    </location>
</feature>
<evidence type="ECO:0000313" key="4">
    <source>
        <dbReference type="EMBL" id="CAH0517438.1"/>
    </source>
</evidence>
<evidence type="ECO:0000313" key="6">
    <source>
        <dbReference type="Proteomes" id="UP001160483"/>
    </source>
</evidence>
<dbReference type="Pfam" id="PF01156">
    <property type="entry name" value="IU_nuc_hydro"/>
    <property type="match status" value="1"/>
</dbReference>
<evidence type="ECO:0000313" key="3">
    <source>
        <dbReference type="EMBL" id="CAH0479132.1"/>
    </source>
</evidence>
<proteinExistence type="inferred from homology"/>
<accession>A0AAU9L887</accession>
<evidence type="ECO:0000259" key="2">
    <source>
        <dbReference type="Pfam" id="PF01156"/>
    </source>
</evidence>
<name>A0AAU9L887_9STRA</name>
<sequence length="83" mass="9005">MRLVIDTDAGVDDAVAILMVLRAFSDDQVVGITTVFGNVDLHQAIHNVEHILKATGRSNIPVFSGRAMAWMALVVNLVMSSLR</sequence>